<proteinExistence type="inferred from homology"/>
<dbReference type="CDD" id="cd00293">
    <property type="entry name" value="USP-like"/>
    <property type="match status" value="1"/>
</dbReference>
<comment type="similarity">
    <text evidence="1">Belongs to the universal stress protein A family.</text>
</comment>
<dbReference type="PIRSF" id="PIRSF006276">
    <property type="entry name" value="UspA"/>
    <property type="match status" value="1"/>
</dbReference>
<dbReference type="InterPro" id="IPR006015">
    <property type="entry name" value="Universal_stress_UspA"/>
</dbReference>
<accession>X0XKV5</accession>
<dbReference type="PANTHER" id="PTHR46268">
    <property type="entry name" value="STRESS RESPONSE PROTEIN NHAX"/>
    <property type="match status" value="1"/>
</dbReference>
<dbReference type="AlphaFoldDB" id="X0XKV5"/>
<dbReference type="PRINTS" id="PR01438">
    <property type="entry name" value="UNVRSLSTRESS"/>
</dbReference>
<dbReference type="SUPFAM" id="SSF52402">
    <property type="entry name" value="Adenine nucleotide alpha hydrolases-like"/>
    <property type="match status" value="1"/>
</dbReference>
<evidence type="ECO:0000256" key="2">
    <source>
        <dbReference type="ARBA" id="ARBA00022741"/>
    </source>
</evidence>
<evidence type="ECO:0000259" key="4">
    <source>
        <dbReference type="Pfam" id="PF00582"/>
    </source>
</evidence>
<keyword evidence="2" id="KW-0547">Nucleotide-binding</keyword>
<dbReference type="EMBL" id="BARS01053909">
    <property type="protein sequence ID" value="GAG43809.1"/>
    <property type="molecule type" value="Genomic_DNA"/>
</dbReference>
<dbReference type="Gene3D" id="3.40.50.620">
    <property type="entry name" value="HUPs"/>
    <property type="match status" value="1"/>
</dbReference>
<organism evidence="5">
    <name type="scientific">marine sediment metagenome</name>
    <dbReference type="NCBI Taxonomy" id="412755"/>
    <lineage>
        <taxon>unclassified sequences</taxon>
        <taxon>metagenomes</taxon>
        <taxon>ecological metagenomes</taxon>
    </lineage>
</organism>
<dbReference type="Pfam" id="PF00582">
    <property type="entry name" value="Usp"/>
    <property type="match status" value="1"/>
</dbReference>
<dbReference type="PANTHER" id="PTHR46268:SF27">
    <property type="entry name" value="UNIVERSAL STRESS PROTEIN RV2623"/>
    <property type="match status" value="1"/>
</dbReference>
<evidence type="ECO:0000313" key="5">
    <source>
        <dbReference type="EMBL" id="GAG43809.1"/>
    </source>
</evidence>
<reference evidence="5" key="1">
    <citation type="journal article" date="2014" name="Front. Microbiol.">
        <title>High frequency of phylogenetically diverse reductive dehalogenase-homologous genes in deep subseafloor sedimentary metagenomes.</title>
        <authorList>
            <person name="Kawai M."/>
            <person name="Futagami T."/>
            <person name="Toyoda A."/>
            <person name="Takaki Y."/>
            <person name="Nishi S."/>
            <person name="Hori S."/>
            <person name="Arai W."/>
            <person name="Tsubouchi T."/>
            <person name="Morono Y."/>
            <person name="Uchiyama I."/>
            <person name="Ito T."/>
            <person name="Fujiyama A."/>
            <person name="Inagaki F."/>
            <person name="Takami H."/>
        </authorList>
    </citation>
    <scope>NUCLEOTIDE SEQUENCE</scope>
    <source>
        <strain evidence="5">Expedition CK06-06</strain>
    </source>
</reference>
<dbReference type="GO" id="GO:0005524">
    <property type="term" value="F:ATP binding"/>
    <property type="evidence" value="ECO:0007669"/>
    <property type="project" value="UniProtKB-KW"/>
</dbReference>
<protein>
    <recommendedName>
        <fullName evidence="4">UspA domain-containing protein</fullName>
    </recommendedName>
</protein>
<sequence length="146" mass="15584">MKKLLAALDFSPVSDQVAAQAAFLAEAFSAELTLLHVAAPDPDFVSYEAGPQTVRDTRARKLSDEHRKLQELADELRGRGIPTKALLIQGPTVETILDETKKLGADTIVIGSHGHGALHRALLGSVSEGVVRQASCPIHVVPSRTC</sequence>
<dbReference type="InterPro" id="IPR006016">
    <property type="entry name" value="UspA"/>
</dbReference>
<evidence type="ECO:0000256" key="3">
    <source>
        <dbReference type="ARBA" id="ARBA00022840"/>
    </source>
</evidence>
<dbReference type="InterPro" id="IPR014729">
    <property type="entry name" value="Rossmann-like_a/b/a_fold"/>
</dbReference>
<gene>
    <name evidence="5" type="ORF">S01H1_79905</name>
</gene>
<name>X0XKV5_9ZZZZ</name>
<evidence type="ECO:0000256" key="1">
    <source>
        <dbReference type="ARBA" id="ARBA00008791"/>
    </source>
</evidence>
<keyword evidence="3" id="KW-0067">ATP-binding</keyword>
<comment type="caution">
    <text evidence="5">The sequence shown here is derived from an EMBL/GenBank/DDBJ whole genome shotgun (WGS) entry which is preliminary data.</text>
</comment>
<feature type="domain" description="UspA" evidence="4">
    <location>
        <begin position="1"/>
        <end position="142"/>
    </location>
</feature>